<gene>
    <name evidence="1" type="ORF">B0T25DRAFT_536840</name>
</gene>
<proteinExistence type="predicted"/>
<reference evidence="1" key="1">
    <citation type="journal article" date="2023" name="Mol. Phylogenet. Evol.">
        <title>Genome-scale phylogeny and comparative genomics of the fungal order Sordariales.</title>
        <authorList>
            <person name="Hensen N."/>
            <person name="Bonometti L."/>
            <person name="Westerberg I."/>
            <person name="Brannstrom I.O."/>
            <person name="Guillou S."/>
            <person name="Cros-Aarteil S."/>
            <person name="Calhoun S."/>
            <person name="Haridas S."/>
            <person name="Kuo A."/>
            <person name="Mondo S."/>
            <person name="Pangilinan J."/>
            <person name="Riley R."/>
            <person name="LaButti K."/>
            <person name="Andreopoulos B."/>
            <person name="Lipzen A."/>
            <person name="Chen C."/>
            <person name="Yan M."/>
            <person name="Daum C."/>
            <person name="Ng V."/>
            <person name="Clum A."/>
            <person name="Steindorff A."/>
            <person name="Ohm R.A."/>
            <person name="Martin F."/>
            <person name="Silar P."/>
            <person name="Natvig D.O."/>
            <person name="Lalanne C."/>
            <person name="Gautier V."/>
            <person name="Ament-Velasquez S.L."/>
            <person name="Kruys A."/>
            <person name="Hutchinson M.I."/>
            <person name="Powell A.J."/>
            <person name="Barry K."/>
            <person name="Miller A.N."/>
            <person name="Grigoriev I.V."/>
            <person name="Debuchy R."/>
            <person name="Gladieux P."/>
            <person name="Hiltunen Thoren M."/>
            <person name="Johannesson H."/>
        </authorList>
    </citation>
    <scope>NUCLEOTIDE SEQUENCE</scope>
    <source>
        <strain evidence="1">CBS 955.72</strain>
    </source>
</reference>
<sequence length="242" mass="26590">MTTAQENLPPDASPGLPFPKYFSALTMPSRQEIARAIFLQKPAFDGITDLVPITLESKIHDNAAGPRTATSVLVCNSLIKMFTGLEVDQAINSTDPFSAEALPSILVTDNVPAIVMDRRESFISLPSITVKETDEIPSNHFTHSILNFSIFPIADPLRRLQEIKRTVRGAGGGVVAVLTWRRFGASEVIHAAQQIVRPNLPPMRLPHPEFLQEGVLEGLVTEVQKRKSPEKECCDGARLGWD</sequence>
<protein>
    <recommendedName>
        <fullName evidence="3">Methyltransferase type 11 domain-containing protein</fullName>
    </recommendedName>
</protein>
<dbReference type="EMBL" id="JAUIQD010000003">
    <property type="protein sequence ID" value="KAK3356479.1"/>
    <property type="molecule type" value="Genomic_DNA"/>
</dbReference>
<evidence type="ECO:0000313" key="1">
    <source>
        <dbReference type="EMBL" id="KAK3356479.1"/>
    </source>
</evidence>
<evidence type="ECO:0008006" key="3">
    <source>
        <dbReference type="Google" id="ProtNLM"/>
    </source>
</evidence>
<dbReference type="AlphaFoldDB" id="A0AAJ0HKU9"/>
<dbReference type="Proteomes" id="UP001275084">
    <property type="component" value="Unassembled WGS sequence"/>
</dbReference>
<name>A0AAJ0HKU9_9PEZI</name>
<evidence type="ECO:0000313" key="2">
    <source>
        <dbReference type="Proteomes" id="UP001275084"/>
    </source>
</evidence>
<accession>A0AAJ0HKU9</accession>
<keyword evidence="2" id="KW-1185">Reference proteome</keyword>
<organism evidence="1 2">
    <name type="scientific">Lasiosphaeria hispida</name>
    <dbReference type="NCBI Taxonomy" id="260671"/>
    <lineage>
        <taxon>Eukaryota</taxon>
        <taxon>Fungi</taxon>
        <taxon>Dikarya</taxon>
        <taxon>Ascomycota</taxon>
        <taxon>Pezizomycotina</taxon>
        <taxon>Sordariomycetes</taxon>
        <taxon>Sordariomycetidae</taxon>
        <taxon>Sordariales</taxon>
        <taxon>Lasiosphaeriaceae</taxon>
        <taxon>Lasiosphaeria</taxon>
    </lineage>
</organism>
<comment type="caution">
    <text evidence="1">The sequence shown here is derived from an EMBL/GenBank/DDBJ whole genome shotgun (WGS) entry which is preliminary data.</text>
</comment>
<reference evidence="1" key="2">
    <citation type="submission" date="2023-06" db="EMBL/GenBank/DDBJ databases">
        <authorList>
            <consortium name="Lawrence Berkeley National Laboratory"/>
            <person name="Haridas S."/>
            <person name="Hensen N."/>
            <person name="Bonometti L."/>
            <person name="Westerberg I."/>
            <person name="Brannstrom I.O."/>
            <person name="Guillou S."/>
            <person name="Cros-Aarteil S."/>
            <person name="Calhoun S."/>
            <person name="Kuo A."/>
            <person name="Mondo S."/>
            <person name="Pangilinan J."/>
            <person name="Riley R."/>
            <person name="Labutti K."/>
            <person name="Andreopoulos B."/>
            <person name="Lipzen A."/>
            <person name="Chen C."/>
            <person name="Yanf M."/>
            <person name="Daum C."/>
            <person name="Ng V."/>
            <person name="Clum A."/>
            <person name="Steindorff A."/>
            <person name="Ohm R."/>
            <person name="Martin F."/>
            <person name="Silar P."/>
            <person name="Natvig D."/>
            <person name="Lalanne C."/>
            <person name="Gautier V."/>
            <person name="Ament-Velasquez S.L."/>
            <person name="Kruys A."/>
            <person name="Hutchinson M.I."/>
            <person name="Powell A.J."/>
            <person name="Barry K."/>
            <person name="Miller A.N."/>
            <person name="Grigoriev I.V."/>
            <person name="Debuchy R."/>
            <person name="Gladieux P."/>
            <person name="Thoren M.H."/>
            <person name="Johannesson H."/>
        </authorList>
    </citation>
    <scope>NUCLEOTIDE SEQUENCE</scope>
    <source>
        <strain evidence="1">CBS 955.72</strain>
    </source>
</reference>